<protein>
    <recommendedName>
        <fullName evidence="5">RBR-type E3 ubiquitin transferase</fullName>
        <ecNumber evidence="5">2.3.2.31</ecNumber>
    </recommendedName>
</protein>
<comment type="function">
    <text evidence="3">Might act as an E3 ubiquitin-protein ligase, or as part of E3 complex, which accepts ubiquitin from specific E2 ubiquitin-conjugating enzymes and then transfers it to substrates.</text>
</comment>
<reference evidence="15" key="1">
    <citation type="journal article" date="2023" name="Nat. Commun.">
        <title>Diploid and tetraploid genomes of Acorus and the evolution of monocots.</title>
        <authorList>
            <person name="Ma L."/>
            <person name="Liu K.W."/>
            <person name="Li Z."/>
            <person name="Hsiao Y.Y."/>
            <person name="Qi Y."/>
            <person name="Fu T."/>
            <person name="Tang G.D."/>
            <person name="Zhang D."/>
            <person name="Sun W.H."/>
            <person name="Liu D.K."/>
            <person name="Li Y."/>
            <person name="Chen G.Z."/>
            <person name="Liu X.D."/>
            <person name="Liao X.Y."/>
            <person name="Jiang Y.T."/>
            <person name="Yu X."/>
            <person name="Hao Y."/>
            <person name="Huang J."/>
            <person name="Zhao X.W."/>
            <person name="Ke S."/>
            <person name="Chen Y.Y."/>
            <person name="Wu W.L."/>
            <person name="Hsu J.L."/>
            <person name="Lin Y.F."/>
            <person name="Huang M.D."/>
            <person name="Li C.Y."/>
            <person name="Huang L."/>
            <person name="Wang Z.W."/>
            <person name="Zhao X."/>
            <person name="Zhong W.Y."/>
            <person name="Peng D.H."/>
            <person name="Ahmad S."/>
            <person name="Lan S."/>
            <person name="Zhang J.S."/>
            <person name="Tsai W.C."/>
            <person name="Van de Peer Y."/>
            <person name="Liu Z.J."/>
        </authorList>
    </citation>
    <scope>NUCLEOTIDE SEQUENCE</scope>
    <source>
        <strain evidence="15">SCP</strain>
    </source>
</reference>
<keyword evidence="10" id="KW-0833">Ubl conjugation pathway</keyword>
<dbReference type="InterPro" id="IPR002867">
    <property type="entry name" value="IBR_dom"/>
</dbReference>
<keyword evidence="11" id="KW-0862">Zinc</keyword>
<dbReference type="InterPro" id="IPR001841">
    <property type="entry name" value="Znf_RING"/>
</dbReference>
<comment type="caution">
    <text evidence="15">The sequence shown here is derived from an EMBL/GenBank/DDBJ whole genome shotgun (WGS) entry which is preliminary data.</text>
</comment>
<dbReference type="FunFam" id="3.30.40.10:FF:000230">
    <property type="entry name" value="RBR-type E3 ubiquitin transferase"/>
    <property type="match status" value="1"/>
</dbReference>
<dbReference type="PROSITE" id="PS51873">
    <property type="entry name" value="TRIAD"/>
    <property type="match status" value="1"/>
</dbReference>
<dbReference type="InterPro" id="IPR017907">
    <property type="entry name" value="Znf_RING_CS"/>
</dbReference>
<dbReference type="SMART" id="SM00647">
    <property type="entry name" value="IBR"/>
    <property type="match status" value="2"/>
</dbReference>
<dbReference type="InterPro" id="IPR018957">
    <property type="entry name" value="Znf_C3HC4_RING-type"/>
</dbReference>
<feature type="domain" description="RING-type" evidence="13">
    <location>
        <begin position="56"/>
        <end position="101"/>
    </location>
</feature>
<evidence type="ECO:0000256" key="11">
    <source>
        <dbReference type="ARBA" id="ARBA00022833"/>
    </source>
</evidence>
<comment type="cofactor">
    <cofactor evidence="2">
        <name>Zn(2+)</name>
        <dbReference type="ChEBI" id="CHEBI:29105"/>
    </cofactor>
</comment>
<evidence type="ECO:0000256" key="8">
    <source>
        <dbReference type="ARBA" id="ARBA00022737"/>
    </source>
</evidence>
<dbReference type="CDD" id="cd22584">
    <property type="entry name" value="Rcat_RBR_unk"/>
    <property type="match status" value="1"/>
</dbReference>
<dbReference type="SUPFAM" id="SSF57850">
    <property type="entry name" value="RING/U-box"/>
    <property type="match status" value="3"/>
</dbReference>
<dbReference type="Gene3D" id="3.30.40.10">
    <property type="entry name" value="Zinc/RING finger domain, C3HC4 (zinc finger)"/>
    <property type="match status" value="1"/>
</dbReference>
<comment type="similarity">
    <text evidence="4">Belongs to the RBR family. Ariadne subfamily.</text>
</comment>
<dbReference type="InterPro" id="IPR013083">
    <property type="entry name" value="Znf_RING/FYVE/PHD"/>
</dbReference>
<keyword evidence="16" id="KW-1185">Reference proteome</keyword>
<dbReference type="EMBL" id="JAUJYN010000009">
    <property type="protein sequence ID" value="KAK1263521.1"/>
    <property type="molecule type" value="Genomic_DNA"/>
</dbReference>
<dbReference type="PROSITE" id="PS00518">
    <property type="entry name" value="ZF_RING_1"/>
    <property type="match status" value="1"/>
</dbReference>
<dbReference type="GO" id="GO:0016567">
    <property type="term" value="P:protein ubiquitination"/>
    <property type="evidence" value="ECO:0007669"/>
    <property type="project" value="InterPro"/>
</dbReference>
<dbReference type="Pfam" id="PF01485">
    <property type="entry name" value="IBR"/>
    <property type="match status" value="2"/>
</dbReference>
<evidence type="ECO:0000259" key="13">
    <source>
        <dbReference type="PROSITE" id="PS50089"/>
    </source>
</evidence>
<dbReference type="InterPro" id="IPR044066">
    <property type="entry name" value="TRIAD_supradom"/>
</dbReference>
<keyword evidence="7" id="KW-0479">Metal-binding</keyword>
<reference evidence="15" key="2">
    <citation type="submission" date="2023-06" db="EMBL/GenBank/DDBJ databases">
        <authorList>
            <person name="Ma L."/>
            <person name="Liu K.-W."/>
            <person name="Li Z."/>
            <person name="Hsiao Y.-Y."/>
            <person name="Qi Y."/>
            <person name="Fu T."/>
            <person name="Tang G."/>
            <person name="Zhang D."/>
            <person name="Sun W.-H."/>
            <person name="Liu D.-K."/>
            <person name="Li Y."/>
            <person name="Chen G.-Z."/>
            <person name="Liu X.-D."/>
            <person name="Liao X.-Y."/>
            <person name="Jiang Y.-T."/>
            <person name="Yu X."/>
            <person name="Hao Y."/>
            <person name="Huang J."/>
            <person name="Zhao X.-W."/>
            <person name="Ke S."/>
            <person name="Chen Y.-Y."/>
            <person name="Wu W.-L."/>
            <person name="Hsu J.-L."/>
            <person name="Lin Y.-F."/>
            <person name="Huang M.-D."/>
            <person name="Li C.-Y."/>
            <person name="Huang L."/>
            <person name="Wang Z.-W."/>
            <person name="Zhao X."/>
            <person name="Zhong W.-Y."/>
            <person name="Peng D.-H."/>
            <person name="Ahmad S."/>
            <person name="Lan S."/>
            <person name="Zhang J.-S."/>
            <person name="Tsai W.-C."/>
            <person name="Van De Peer Y."/>
            <person name="Liu Z.-J."/>
        </authorList>
    </citation>
    <scope>NUCLEOTIDE SEQUENCE</scope>
    <source>
        <strain evidence="15">SCP</strain>
        <tissue evidence="15">Leaves</tissue>
    </source>
</reference>
<evidence type="ECO:0000256" key="4">
    <source>
        <dbReference type="ARBA" id="ARBA00005884"/>
    </source>
</evidence>
<comment type="catalytic activity">
    <reaction evidence="1">
        <text>[E2 ubiquitin-conjugating enzyme]-S-ubiquitinyl-L-cysteine + [acceptor protein]-L-lysine = [E2 ubiquitin-conjugating enzyme]-L-cysteine + [acceptor protein]-N(6)-ubiquitinyl-L-lysine.</text>
        <dbReference type="EC" id="2.3.2.31"/>
    </reaction>
</comment>
<evidence type="ECO:0000256" key="1">
    <source>
        <dbReference type="ARBA" id="ARBA00001798"/>
    </source>
</evidence>
<keyword evidence="9 12" id="KW-0863">Zinc-finger</keyword>
<dbReference type="GO" id="GO:0008270">
    <property type="term" value="F:zinc ion binding"/>
    <property type="evidence" value="ECO:0007669"/>
    <property type="project" value="UniProtKB-KW"/>
</dbReference>
<dbReference type="EC" id="2.3.2.31" evidence="5"/>
<dbReference type="AlphaFoldDB" id="A0AAV9AH89"/>
<evidence type="ECO:0000256" key="12">
    <source>
        <dbReference type="PROSITE-ProRule" id="PRU00175"/>
    </source>
</evidence>
<dbReference type="Pfam" id="PF00097">
    <property type="entry name" value="zf-C3HC4"/>
    <property type="match status" value="1"/>
</dbReference>
<evidence type="ECO:0000256" key="3">
    <source>
        <dbReference type="ARBA" id="ARBA00003976"/>
    </source>
</evidence>
<organism evidence="15 16">
    <name type="scientific">Acorus gramineus</name>
    <name type="common">Dwarf sweet flag</name>
    <dbReference type="NCBI Taxonomy" id="55184"/>
    <lineage>
        <taxon>Eukaryota</taxon>
        <taxon>Viridiplantae</taxon>
        <taxon>Streptophyta</taxon>
        <taxon>Embryophyta</taxon>
        <taxon>Tracheophyta</taxon>
        <taxon>Spermatophyta</taxon>
        <taxon>Magnoliopsida</taxon>
        <taxon>Liliopsida</taxon>
        <taxon>Acoraceae</taxon>
        <taxon>Acorus</taxon>
    </lineage>
</organism>
<evidence type="ECO:0000256" key="10">
    <source>
        <dbReference type="ARBA" id="ARBA00022786"/>
    </source>
</evidence>
<accession>A0AAV9AH89</accession>
<proteinExistence type="inferred from homology"/>
<feature type="domain" description="RING-type" evidence="14">
    <location>
        <begin position="52"/>
        <end position="259"/>
    </location>
</feature>
<evidence type="ECO:0000313" key="16">
    <source>
        <dbReference type="Proteomes" id="UP001179952"/>
    </source>
</evidence>
<dbReference type="InterPro" id="IPR031127">
    <property type="entry name" value="E3_UB_ligase_RBR"/>
</dbReference>
<gene>
    <name evidence="15" type="ORF">QJS04_geneDACA013579</name>
</gene>
<dbReference type="PROSITE" id="PS50089">
    <property type="entry name" value="ZF_RING_2"/>
    <property type="match status" value="1"/>
</dbReference>
<dbReference type="Gene3D" id="1.20.120.1750">
    <property type="match status" value="1"/>
</dbReference>
<evidence type="ECO:0000256" key="6">
    <source>
        <dbReference type="ARBA" id="ARBA00022679"/>
    </source>
</evidence>
<evidence type="ECO:0000256" key="2">
    <source>
        <dbReference type="ARBA" id="ARBA00001947"/>
    </source>
</evidence>
<keyword evidence="6" id="KW-0808">Transferase</keyword>
<name>A0AAV9AH89_ACOGR</name>
<evidence type="ECO:0000259" key="14">
    <source>
        <dbReference type="PROSITE" id="PS51873"/>
    </source>
</evidence>
<dbReference type="Proteomes" id="UP001179952">
    <property type="component" value="Unassembled WGS sequence"/>
</dbReference>
<evidence type="ECO:0000256" key="5">
    <source>
        <dbReference type="ARBA" id="ARBA00012251"/>
    </source>
</evidence>
<dbReference type="GO" id="GO:0061630">
    <property type="term" value="F:ubiquitin protein ligase activity"/>
    <property type="evidence" value="ECO:0007669"/>
    <property type="project" value="UniProtKB-EC"/>
</dbReference>
<evidence type="ECO:0000256" key="7">
    <source>
        <dbReference type="ARBA" id="ARBA00022723"/>
    </source>
</evidence>
<dbReference type="PANTHER" id="PTHR11685">
    <property type="entry name" value="RBR FAMILY RING FINGER AND IBR DOMAIN-CONTAINING"/>
    <property type="match status" value="1"/>
</dbReference>
<keyword evidence="8" id="KW-0677">Repeat</keyword>
<sequence length="259" mass="29700">MGQQLSCIIPHANDEDDNPIPDFIYEDEELQLQEAILSSFVHSNSAGETSGLRILCRVCTEEKAPEHMFRHKGCSHVFCQDCISKHVEAKVDENIIKVTCPDPTCLTELEPEICKSIIPSKVFDRWGNALCEAAVQEEQKIFCPYKNCLAFMLNDGEDPIREAECLSCRRLFCAQCKVPWHSEMECRDFQRPEARKRAREDMALIELAKNQNWMKCPNCKFFVERTEGCPHILCRCKFEFCYRCGSTWSPSHSGCQGIS</sequence>
<evidence type="ECO:0000256" key="9">
    <source>
        <dbReference type="ARBA" id="ARBA00022771"/>
    </source>
</evidence>
<evidence type="ECO:0000313" key="15">
    <source>
        <dbReference type="EMBL" id="KAK1263521.1"/>
    </source>
</evidence>